<evidence type="ECO:0000259" key="1">
    <source>
        <dbReference type="Pfam" id="PF00534"/>
    </source>
</evidence>
<dbReference type="GO" id="GO:0016757">
    <property type="term" value="F:glycosyltransferase activity"/>
    <property type="evidence" value="ECO:0007669"/>
    <property type="project" value="InterPro"/>
</dbReference>
<accession>A0A2M7TU50</accession>
<evidence type="ECO:0000313" key="3">
    <source>
        <dbReference type="Proteomes" id="UP000229336"/>
    </source>
</evidence>
<dbReference type="SUPFAM" id="SSF53756">
    <property type="entry name" value="UDP-Glycosyltransferase/glycogen phosphorylase"/>
    <property type="match status" value="1"/>
</dbReference>
<sequence length="352" mass="40871">MKIAIFHNLKSGGGLNLLNSLANSFMKKGIEVNIFTHQKNKLKKTSNSFSFPIEEPTNTINHLIRAIFTLNKSEKNISKIIIQKKFDYIFVFPCNITQTPHILRFLPKDKTFYFFQEPKREFYEKTSFDYYTPKRFLSRLIRYPEKIIDQINCKACTHIISNSKFSQTNLKNIYKKDSFVIYPGMKSIKPYKISIKNNHKFLSFGLLTMLKGHHISAQMVPNVDICGQESNENIQKYIPKNVSIKTNIKEKDVKNIYKKYSFFLANQINEPFGLTTLEATSNNCYVLGKNEGGTPEIIKNGFNGTLLPINNIPKAQEIIKKINKKKTITFKKTCIIDWNYTVDQILKYIKNV</sequence>
<name>A0A2M7TU50_9BACT</name>
<dbReference type="PANTHER" id="PTHR12526">
    <property type="entry name" value="GLYCOSYLTRANSFERASE"/>
    <property type="match status" value="1"/>
</dbReference>
<comment type="caution">
    <text evidence="2">The sequence shown here is derived from an EMBL/GenBank/DDBJ whole genome shotgun (WGS) entry which is preliminary data.</text>
</comment>
<organism evidence="2 3">
    <name type="scientific">Candidatus Shapirobacteria bacterium CG_4_10_14_0_2_um_filter_40_12</name>
    <dbReference type="NCBI Taxonomy" id="1974871"/>
    <lineage>
        <taxon>Bacteria</taxon>
        <taxon>Candidatus Shapironibacteriota</taxon>
    </lineage>
</organism>
<dbReference type="Pfam" id="PF00534">
    <property type="entry name" value="Glycos_transf_1"/>
    <property type="match status" value="1"/>
</dbReference>
<protein>
    <recommendedName>
        <fullName evidence="1">Glycosyl transferase family 1 domain-containing protein</fullName>
    </recommendedName>
</protein>
<feature type="domain" description="Glycosyl transferase family 1" evidence="1">
    <location>
        <begin position="222"/>
        <end position="324"/>
    </location>
</feature>
<dbReference type="EMBL" id="PFNX01000017">
    <property type="protein sequence ID" value="PIZ61229.1"/>
    <property type="molecule type" value="Genomic_DNA"/>
</dbReference>
<dbReference type="PANTHER" id="PTHR12526:SF630">
    <property type="entry name" value="GLYCOSYLTRANSFERASE"/>
    <property type="match status" value="1"/>
</dbReference>
<gene>
    <name evidence="2" type="ORF">COY20_00660</name>
</gene>
<dbReference type="InterPro" id="IPR001296">
    <property type="entry name" value="Glyco_trans_1"/>
</dbReference>
<proteinExistence type="predicted"/>
<evidence type="ECO:0000313" key="2">
    <source>
        <dbReference type="EMBL" id="PIZ61229.1"/>
    </source>
</evidence>
<dbReference type="Gene3D" id="3.40.50.2000">
    <property type="entry name" value="Glycogen Phosphorylase B"/>
    <property type="match status" value="2"/>
</dbReference>
<reference evidence="3" key="1">
    <citation type="submission" date="2017-09" db="EMBL/GenBank/DDBJ databases">
        <title>Depth-based differentiation of microbial function through sediment-hosted aquifers and enrichment of novel symbionts in the deep terrestrial subsurface.</title>
        <authorList>
            <person name="Probst A.J."/>
            <person name="Ladd B."/>
            <person name="Jarett J.K."/>
            <person name="Geller-Mcgrath D.E."/>
            <person name="Sieber C.M.K."/>
            <person name="Emerson J.B."/>
            <person name="Anantharaman K."/>
            <person name="Thomas B.C."/>
            <person name="Malmstrom R."/>
            <person name="Stieglmeier M."/>
            <person name="Klingl A."/>
            <person name="Woyke T."/>
            <person name="Ryan C.M."/>
            <person name="Banfield J.F."/>
        </authorList>
    </citation>
    <scope>NUCLEOTIDE SEQUENCE [LARGE SCALE GENOMIC DNA]</scope>
</reference>
<dbReference type="AlphaFoldDB" id="A0A2M7TU50"/>
<dbReference type="Proteomes" id="UP000229336">
    <property type="component" value="Unassembled WGS sequence"/>
</dbReference>